<dbReference type="AlphaFoldDB" id="A0A4Q0XDJ2"/>
<protein>
    <submittedName>
        <fullName evidence="1">Uncharacterized protein</fullName>
    </submittedName>
</protein>
<accession>A0A4Q0XDJ2</accession>
<dbReference type="EMBL" id="SDDZ01000014">
    <property type="protein sequence ID" value="RXJ45420.1"/>
    <property type="molecule type" value="Genomic_DNA"/>
</dbReference>
<comment type="caution">
    <text evidence="1">The sequence shown here is derived from an EMBL/GenBank/DDBJ whole genome shotgun (WGS) entry which is preliminary data.</text>
</comment>
<dbReference type="RefSeq" id="WP_129018608.1">
    <property type="nucleotide sequence ID" value="NZ_SDDZ01000014.1"/>
</dbReference>
<name>A0A4Q0XDJ2_9FLAO</name>
<organism evidence="1 2">
    <name type="scientific">Gelidibacter gilvus</name>
    <dbReference type="NCBI Taxonomy" id="59602"/>
    <lineage>
        <taxon>Bacteria</taxon>
        <taxon>Pseudomonadati</taxon>
        <taxon>Bacteroidota</taxon>
        <taxon>Flavobacteriia</taxon>
        <taxon>Flavobacteriales</taxon>
        <taxon>Flavobacteriaceae</taxon>
        <taxon>Gelidibacter</taxon>
    </lineage>
</organism>
<dbReference type="Proteomes" id="UP000289792">
    <property type="component" value="Unassembled WGS sequence"/>
</dbReference>
<proteinExistence type="predicted"/>
<reference evidence="1 2" key="1">
    <citation type="submission" date="2019-01" db="EMBL/GenBank/DDBJ databases">
        <title>Genome sequence of the Antarctic species Gelidibacter gilvus ACAM 158(T).</title>
        <authorList>
            <person name="Bowman J.P."/>
        </authorList>
    </citation>
    <scope>NUCLEOTIDE SEQUENCE [LARGE SCALE GENOMIC DNA]</scope>
    <source>
        <strain evidence="1 2">IC158</strain>
    </source>
</reference>
<keyword evidence="2" id="KW-1185">Reference proteome</keyword>
<evidence type="ECO:0000313" key="2">
    <source>
        <dbReference type="Proteomes" id="UP000289792"/>
    </source>
</evidence>
<sequence length="85" mass="9397">MKTSSFGVPKFDIRYSVGGIPASAKATSLRKNFGLAGGRASSWQPAAGSQSFPFQLRFPAYGRASNFNFNFNFIFNLLIYQSFQI</sequence>
<gene>
    <name evidence="1" type="ORF">ESZ48_16515</name>
</gene>
<evidence type="ECO:0000313" key="1">
    <source>
        <dbReference type="EMBL" id="RXJ45420.1"/>
    </source>
</evidence>